<evidence type="ECO:0000256" key="11">
    <source>
        <dbReference type="ARBA" id="ARBA00022842"/>
    </source>
</evidence>
<protein>
    <recommendedName>
        <fullName evidence="3">P-type Cu(+) transporter</fullName>
        <ecNumber evidence="3">7.2.2.8</ecNumber>
    </recommendedName>
</protein>
<keyword evidence="7" id="KW-0677">Repeat</keyword>
<feature type="transmembrane region" description="Helical" evidence="17">
    <location>
        <begin position="637"/>
        <end position="662"/>
    </location>
</feature>
<evidence type="ECO:0000259" key="18">
    <source>
        <dbReference type="PROSITE" id="PS50846"/>
    </source>
</evidence>
<dbReference type="EC" id="7.2.2.8" evidence="3"/>
<dbReference type="OrthoDB" id="432719at2759"/>
<dbReference type="SFLD" id="SFLDG00002">
    <property type="entry name" value="C1.7:_P-type_atpase_like"/>
    <property type="match status" value="1"/>
</dbReference>
<evidence type="ECO:0000313" key="19">
    <source>
        <dbReference type="EMBL" id="CAG9800768.1"/>
    </source>
</evidence>
<evidence type="ECO:0000256" key="7">
    <source>
        <dbReference type="ARBA" id="ARBA00022737"/>
    </source>
</evidence>
<name>A0A9N9RLZ3_9DIPT</name>
<evidence type="ECO:0000256" key="2">
    <source>
        <dbReference type="ARBA" id="ARBA00006024"/>
    </source>
</evidence>
<evidence type="ECO:0000256" key="3">
    <source>
        <dbReference type="ARBA" id="ARBA00012517"/>
    </source>
</evidence>
<dbReference type="CDD" id="cd00371">
    <property type="entry name" value="HMA"/>
    <property type="match status" value="4"/>
</dbReference>
<dbReference type="NCBIfam" id="TIGR01525">
    <property type="entry name" value="ATPase-IB_hvy"/>
    <property type="match status" value="1"/>
</dbReference>
<evidence type="ECO:0000256" key="4">
    <source>
        <dbReference type="ARBA" id="ARBA00022448"/>
    </source>
</evidence>
<dbReference type="InterPro" id="IPR027256">
    <property type="entry name" value="P-typ_ATPase_IB"/>
</dbReference>
<dbReference type="SUPFAM" id="SSF56784">
    <property type="entry name" value="HAD-like"/>
    <property type="match status" value="1"/>
</dbReference>
<evidence type="ECO:0000256" key="12">
    <source>
        <dbReference type="ARBA" id="ARBA00022967"/>
    </source>
</evidence>
<keyword evidence="20" id="KW-1185">Reference proteome</keyword>
<dbReference type="GO" id="GO:0005886">
    <property type="term" value="C:plasma membrane"/>
    <property type="evidence" value="ECO:0007669"/>
    <property type="project" value="TreeGrafter"/>
</dbReference>
<dbReference type="Gene3D" id="3.30.70.100">
    <property type="match status" value="4"/>
</dbReference>
<dbReference type="GO" id="GO:0005507">
    <property type="term" value="F:copper ion binding"/>
    <property type="evidence" value="ECO:0007669"/>
    <property type="project" value="InterPro"/>
</dbReference>
<dbReference type="Pfam" id="PF00702">
    <property type="entry name" value="Hydrolase"/>
    <property type="match status" value="1"/>
</dbReference>
<dbReference type="PRINTS" id="PR00119">
    <property type="entry name" value="CATATPASE"/>
</dbReference>
<evidence type="ECO:0000256" key="1">
    <source>
        <dbReference type="ARBA" id="ARBA00004166"/>
    </source>
</evidence>
<evidence type="ECO:0000313" key="20">
    <source>
        <dbReference type="Proteomes" id="UP001153620"/>
    </source>
</evidence>
<dbReference type="PROSITE" id="PS50846">
    <property type="entry name" value="HMA_2"/>
    <property type="match status" value="4"/>
</dbReference>
<dbReference type="FunFam" id="3.30.70.100:FF:000001">
    <property type="entry name" value="ATPase copper transporting beta"/>
    <property type="match status" value="4"/>
</dbReference>
<feature type="transmembrane region" description="Helical" evidence="17">
    <location>
        <begin position="1074"/>
        <end position="1096"/>
    </location>
</feature>
<dbReference type="GO" id="GO:0060003">
    <property type="term" value="P:copper ion export"/>
    <property type="evidence" value="ECO:0007669"/>
    <property type="project" value="TreeGrafter"/>
</dbReference>
<dbReference type="InterPro" id="IPR023214">
    <property type="entry name" value="HAD_sf"/>
</dbReference>
<comment type="subcellular location">
    <subcellularLocation>
        <location evidence="1">Golgi apparatus</location>
        <location evidence="1">trans-Golgi network membrane</location>
        <topology evidence="1">Multi-pass membrane protein</topology>
    </subcellularLocation>
    <subcellularLocation>
        <location evidence="17">Membrane</location>
    </subcellularLocation>
</comment>
<dbReference type="FunFam" id="3.40.50.1000:FF:000031">
    <property type="entry name" value="Probable copper-transporting ATPase HMA5"/>
    <property type="match status" value="1"/>
</dbReference>
<dbReference type="InterPro" id="IPR059000">
    <property type="entry name" value="ATPase_P-type_domA"/>
</dbReference>
<feature type="domain" description="HMA" evidence="18">
    <location>
        <begin position="281"/>
        <end position="347"/>
    </location>
</feature>
<evidence type="ECO:0000256" key="5">
    <source>
        <dbReference type="ARBA" id="ARBA00022692"/>
    </source>
</evidence>
<keyword evidence="16 17" id="KW-0472">Membrane</keyword>
<dbReference type="NCBIfam" id="TIGR01494">
    <property type="entry name" value="ATPase_P-type"/>
    <property type="match status" value="1"/>
</dbReference>
<dbReference type="InterPro" id="IPR036163">
    <property type="entry name" value="HMA_dom_sf"/>
</dbReference>
<dbReference type="InterPro" id="IPR008250">
    <property type="entry name" value="ATPase_P-typ_transduc_dom_A_sf"/>
</dbReference>
<dbReference type="Proteomes" id="UP001153620">
    <property type="component" value="Chromosome 1"/>
</dbReference>
<keyword evidence="9" id="KW-0187">Copper transport</keyword>
<keyword evidence="12" id="KW-1278">Translocase</keyword>
<dbReference type="SFLD" id="SFLDF00027">
    <property type="entry name" value="p-type_atpase"/>
    <property type="match status" value="1"/>
</dbReference>
<keyword evidence="6 17" id="KW-0479">Metal-binding</keyword>
<dbReference type="SUPFAM" id="SSF81653">
    <property type="entry name" value="Calcium ATPase, transduction domain A"/>
    <property type="match status" value="1"/>
</dbReference>
<dbReference type="PROSITE" id="PS00154">
    <property type="entry name" value="ATPASE_E1_E2"/>
    <property type="match status" value="1"/>
</dbReference>
<dbReference type="InterPro" id="IPR006121">
    <property type="entry name" value="HMA_dom"/>
</dbReference>
<dbReference type="PROSITE" id="PS01047">
    <property type="entry name" value="HMA_1"/>
    <property type="match status" value="1"/>
</dbReference>
<dbReference type="Pfam" id="PF00403">
    <property type="entry name" value="HMA"/>
    <property type="match status" value="4"/>
</dbReference>
<keyword evidence="8 17" id="KW-0547">Nucleotide-binding</keyword>
<dbReference type="PRINTS" id="PR00942">
    <property type="entry name" value="CUATPASEI"/>
</dbReference>
<dbReference type="GO" id="GO:0140581">
    <property type="term" value="F:P-type monovalent copper transporter activity"/>
    <property type="evidence" value="ECO:0007669"/>
    <property type="project" value="UniProtKB-EC"/>
</dbReference>
<accession>A0A9N9RLZ3</accession>
<dbReference type="GO" id="GO:0016887">
    <property type="term" value="F:ATP hydrolysis activity"/>
    <property type="evidence" value="ECO:0007669"/>
    <property type="project" value="InterPro"/>
</dbReference>
<dbReference type="FunFam" id="2.70.150.10:FF:000002">
    <property type="entry name" value="Copper-transporting ATPase 1, putative"/>
    <property type="match status" value="1"/>
</dbReference>
<dbReference type="SFLD" id="SFLDS00003">
    <property type="entry name" value="Haloacid_Dehalogenase"/>
    <property type="match status" value="1"/>
</dbReference>
<evidence type="ECO:0000256" key="13">
    <source>
        <dbReference type="ARBA" id="ARBA00022989"/>
    </source>
</evidence>
<reference evidence="19" key="1">
    <citation type="submission" date="2022-01" db="EMBL/GenBank/DDBJ databases">
        <authorList>
            <person name="King R."/>
        </authorList>
    </citation>
    <scope>NUCLEOTIDE SEQUENCE</scope>
</reference>
<dbReference type="PANTHER" id="PTHR43520">
    <property type="entry name" value="ATP7, ISOFORM B"/>
    <property type="match status" value="1"/>
</dbReference>
<dbReference type="GO" id="GO:0006878">
    <property type="term" value="P:intracellular copper ion homeostasis"/>
    <property type="evidence" value="ECO:0007669"/>
    <property type="project" value="TreeGrafter"/>
</dbReference>
<dbReference type="NCBIfam" id="TIGR00003">
    <property type="entry name" value="copper ion binding protein"/>
    <property type="match status" value="4"/>
</dbReference>
<evidence type="ECO:0000256" key="6">
    <source>
        <dbReference type="ARBA" id="ARBA00022723"/>
    </source>
</evidence>
<evidence type="ECO:0000256" key="14">
    <source>
        <dbReference type="ARBA" id="ARBA00023008"/>
    </source>
</evidence>
<keyword evidence="4" id="KW-0813">Transport</keyword>
<feature type="transmembrane region" description="Helical" evidence="17">
    <location>
        <begin position="1102"/>
        <end position="1122"/>
    </location>
</feature>
<dbReference type="CDD" id="cd02094">
    <property type="entry name" value="P-type_ATPase_Cu-like"/>
    <property type="match status" value="1"/>
</dbReference>
<dbReference type="EMBL" id="OU895877">
    <property type="protein sequence ID" value="CAG9800768.1"/>
    <property type="molecule type" value="Genomic_DNA"/>
</dbReference>
<gene>
    <name evidence="19" type="ORF">CHIRRI_LOCUS3706</name>
</gene>
<dbReference type="GO" id="GO:0005802">
    <property type="term" value="C:trans-Golgi network"/>
    <property type="evidence" value="ECO:0007669"/>
    <property type="project" value="TreeGrafter"/>
</dbReference>
<organism evidence="19 20">
    <name type="scientific">Chironomus riparius</name>
    <dbReference type="NCBI Taxonomy" id="315576"/>
    <lineage>
        <taxon>Eukaryota</taxon>
        <taxon>Metazoa</taxon>
        <taxon>Ecdysozoa</taxon>
        <taxon>Arthropoda</taxon>
        <taxon>Hexapoda</taxon>
        <taxon>Insecta</taxon>
        <taxon>Pterygota</taxon>
        <taxon>Neoptera</taxon>
        <taxon>Endopterygota</taxon>
        <taxon>Diptera</taxon>
        <taxon>Nematocera</taxon>
        <taxon>Chironomoidea</taxon>
        <taxon>Chironomidae</taxon>
        <taxon>Chironominae</taxon>
        <taxon>Chironomus</taxon>
    </lineage>
</organism>
<dbReference type="InterPro" id="IPR023298">
    <property type="entry name" value="ATPase_P-typ_TM_dom_sf"/>
</dbReference>
<dbReference type="InterPro" id="IPR036412">
    <property type="entry name" value="HAD-like_sf"/>
</dbReference>
<dbReference type="Gene3D" id="3.40.1110.10">
    <property type="entry name" value="Calcium-transporting ATPase, cytoplasmic domain N"/>
    <property type="match status" value="1"/>
</dbReference>
<dbReference type="InterPro" id="IPR018303">
    <property type="entry name" value="ATPase_P-typ_P_site"/>
</dbReference>
<dbReference type="SUPFAM" id="SSF81660">
    <property type="entry name" value="Metal cation-transporting ATPase, ATP-binding domain N"/>
    <property type="match status" value="1"/>
</dbReference>
<dbReference type="InterPro" id="IPR023299">
    <property type="entry name" value="ATPase_P-typ_cyto_dom_N"/>
</dbReference>
<dbReference type="GO" id="GO:0015677">
    <property type="term" value="P:copper ion import"/>
    <property type="evidence" value="ECO:0007669"/>
    <property type="project" value="TreeGrafter"/>
</dbReference>
<dbReference type="InterPro" id="IPR001757">
    <property type="entry name" value="P_typ_ATPase"/>
</dbReference>
<dbReference type="Gene3D" id="3.40.50.1000">
    <property type="entry name" value="HAD superfamily/HAD-like"/>
    <property type="match status" value="1"/>
</dbReference>
<evidence type="ECO:0000256" key="9">
    <source>
        <dbReference type="ARBA" id="ARBA00022796"/>
    </source>
</evidence>
<dbReference type="GO" id="GO:0005524">
    <property type="term" value="F:ATP binding"/>
    <property type="evidence" value="ECO:0007669"/>
    <property type="project" value="UniProtKB-UniRule"/>
</dbReference>
<feature type="transmembrane region" description="Helical" evidence="17">
    <location>
        <begin position="373"/>
        <end position="394"/>
    </location>
</feature>
<evidence type="ECO:0000256" key="8">
    <source>
        <dbReference type="ARBA" id="ARBA00022741"/>
    </source>
</evidence>
<keyword evidence="14" id="KW-0186">Copper</keyword>
<reference evidence="19" key="2">
    <citation type="submission" date="2022-10" db="EMBL/GenBank/DDBJ databases">
        <authorList>
            <consortium name="ENA_rothamsted_submissions"/>
            <consortium name="culmorum"/>
            <person name="King R."/>
        </authorList>
    </citation>
    <scope>NUCLEOTIDE SEQUENCE</scope>
</reference>
<feature type="transmembrane region" description="Helical" evidence="17">
    <location>
        <begin position="414"/>
        <end position="436"/>
    </location>
</feature>
<dbReference type="InterPro" id="IPR017969">
    <property type="entry name" value="Heavy-metal-associated_CS"/>
</dbReference>
<comment type="similarity">
    <text evidence="2 17">Belongs to the cation transport ATPase (P-type) (TC 3.A.3) family. Type IB subfamily.</text>
</comment>
<dbReference type="Gene3D" id="2.70.150.10">
    <property type="entry name" value="Calcium-transporting ATPase, cytoplasmic transduction domain A"/>
    <property type="match status" value="1"/>
</dbReference>
<dbReference type="InterPro" id="IPR006122">
    <property type="entry name" value="HMA_Cu_ion-bd"/>
</dbReference>
<evidence type="ECO:0000256" key="16">
    <source>
        <dbReference type="ARBA" id="ARBA00023136"/>
    </source>
</evidence>
<feature type="domain" description="HMA" evidence="18">
    <location>
        <begin position="32"/>
        <end position="98"/>
    </location>
</feature>
<keyword evidence="10 17" id="KW-0067">ATP-binding</keyword>
<feature type="domain" description="HMA" evidence="18">
    <location>
        <begin position="106"/>
        <end position="172"/>
    </location>
</feature>
<keyword evidence="11" id="KW-0460">Magnesium</keyword>
<dbReference type="SUPFAM" id="SSF81665">
    <property type="entry name" value="Calcium ATPase, transmembrane domain M"/>
    <property type="match status" value="1"/>
</dbReference>
<dbReference type="AlphaFoldDB" id="A0A9N9RLZ3"/>
<dbReference type="Pfam" id="PF00122">
    <property type="entry name" value="E1-E2_ATPase"/>
    <property type="match status" value="1"/>
</dbReference>
<evidence type="ECO:0000256" key="10">
    <source>
        <dbReference type="ARBA" id="ARBA00022840"/>
    </source>
</evidence>
<dbReference type="InterPro" id="IPR044492">
    <property type="entry name" value="P_typ_ATPase_HD_dom"/>
</dbReference>
<proteinExistence type="inferred from homology"/>
<sequence>MTELDTRNSSEDIKKDDAMEENQSLFDFSDTATTTISIYGMKCNNCVKKIEENMRKEPGVLNIKVHLDEKQANINYDSHLTNPSQLTAAIKKLGFHTNPDDVKKIKETTVYINGMKCNNCVNKIESNMRDNKGIESIKVDLANKNALVKYDEAVINPEDIVLKIIELGFKASSVPFDENSHNDSNGDVTFLPVDMTGSINSRIVKKGYFHVHGMTCASCVSAIEKHCMKIIGVETVLISLLGAKAEIEYDESLTNTDEIATSLNGLGFPTEVIYEPGSGLTSIEIEIQGMSCSSCVNKIEQAVLGISGVTKASVALTTQRGKFEFRSDETGPREISEKIIGLGFDAIVISNRDKLSYGYLENKREIKKWRQTFLFSLAFGGPSMIAMAYFMVMMEIEGHENMCCIIGGLSLENLVMFILSTPVQFIGGYHFYVQAYKALKHGSSNMDVLISMATIISYLYSCIVLAIAIIEQHHTSPLTFFDTPAMLFIFVSLGRWLENIARGKTSEALSKLMSLKPLDAIIITLGDNKEILSEKLISVDLIQRGDFLKVLPGAKIPIDGKIVSGSSSCDESLITGESMPILKREGSIVIGGSLNQNGLILMIATHTGENTTLAQIVKLVEEAQTSKAPIQQLADKIAGYFVPLVIITSLLTLFGWVIVGYINVDLLPISMHEKGDFTKMEIVLSYAFKCAISVLAIACPCALGLATPTAVMVSTGIGAQNGILIKGASPLENAHKVKTVVFDKTGTITYGKPMTSKIVMFVKPNLCSLKRALTVIGAAENSSEHPIARSIVNYIRDFLQIDSFGTCVDFMSVPGCGIRCTVTNFDNSLSKASRSEKVINFENAYDSNRSNEKNMQTINNVIYEEHLPSNNHLLLENETSNSENENLSKVTKVKVLIGNREWMHRNAIIIPADINQILLAEECVGHTAVLCALNDILICMISVADMIKPEAQLAIYALKKMNINIILLTGDNKNTASSIGQQVGIRTIYSEVLPSHKVAKIQKIQESGIRVAMVGDGINDSPALVQADVGIAIGKGTDVAAEAADVVLMRNDLLDVVACLDLSRKTVKRIRLNFLFASMYNLLGIPIAAGVLSPFGILLEPWMAAAAMCASSITVVCSSLMLKLYRKPTAASLTTSEFNTYLQSLSDLDDISIHRGLDDIPRPVFNRSNSSIISRIITTLKNNSSVKDLEYDAKRQRLLIGDEDDFNHNA</sequence>
<feature type="transmembrane region" description="Helical" evidence="17">
    <location>
        <begin position="476"/>
        <end position="497"/>
    </location>
</feature>
<feature type="transmembrane region" description="Helical" evidence="17">
    <location>
        <begin position="448"/>
        <end position="470"/>
    </location>
</feature>
<keyword evidence="5 17" id="KW-0812">Transmembrane</keyword>
<feature type="transmembrane region" description="Helical" evidence="17">
    <location>
        <begin position="682"/>
        <end position="706"/>
    </location>
</feature>
<dbReference type="PANTHER" id="PTHR43520:SF8">
    <property type="entry name" value="P-TYPE CU(+) TRANSPORTER"/>
    <property type="match status" value="1"/>
</dbReference>
<dbReference type="GO" id="GO:0043682">
    <property type="term" value="F:P-type divalent copper transporter activity"/>
    <property type="evidence" value="ECO:0007669"/>
    <property type="project" value="TreeGrafter"/>
</dbReference>
<dbReference type="SUPFAM" id="SSF55008">
    <property type="entry name" value="HMA, heavy metal-associated domain"/>
    <property type="match status" value="4"/>
</dbReference>
<keyword evidence="13 17" id="KW-1133">Transmembrane helix</keyword>
<evidence type="ECO:0000256" key="15">
    <source>
        <dbReference type="ARBA" id="ARBA00023065"/>
    </source>
</evidence>
<feature type="domain" description="HMA" evidence="18">
    <location>
        <begin position="205"/>
        <end position="271"/>
    </location>
</feature>
<evidence type="ECO:0000256" key="17">
    <source>
        <dbReference type="RuleBase" id="RU362081"/>
    </source>
</evidence>
<keyword evidence="15" id="KW-0406">Ion transport</keyword>